<dbReference type="EMBL" id="CP000910">
    <property type="protein sequence ID" value="ABY25025.1"/>
    <property type="molecule type" value="Genomic_DNA"/>
</dbReference>
<keyword evidence="2" id="KW-1185">Reference proteome</keyword>
<dbReference type="STRING" id="288705.RSal33209_3313"/>
<organism evidence="1 2">
    <name type="scientific">Renibacterium salmoninarum (strain ATCC 33209 / DSM 20767 / JCM 11484 / NBRC 15589 / NCIMB 2235)</name>
    <dbReference type="NCBI Taxonomy" id="288705"/>
    <lineage>
        <taxon>Bacteria</taxon>
        <taxon>Bacillati</taxon>
        <taxon>Actinomycetota</taxon>
        <taxon>Actinomycetes</taxon>
        <taxon>Micrococcales</taxon>
        <taxon>Micrococcaceae</taxon>
        <taxon>Renibacterium</taxon>
    </lineage>
</organism>
<gene>
    <name evidence="1" type="ordered locus">RSal33209_3313</name>
</gene>
<accession>A9WV04</accession>
<evidence type="ECO:0000313" key="1">
    <source>
        <dbReference type="EMBL" id="ABY25025.1"/>
    </source>
</evidence>
<sequence>MVQRLVSQNLSRRLPQAIFHIGLRRQSIENLVSVLIGIFPSYPHRLLGRRISLGALLFLG</sequence>
<dbReference type="HOGENOM" id="CLU_2938488_0_0_11"/>
<dbReference type="AlphaFoldDB" id="A9WV04"/>
<reference evidence="2" key="1">
    <citation type="journal article" date="2008" name="J. Bacteriol.">
        <title>Genome sequence of the fish pathogen Renibacterium salmoninarum suggests reductive evolution away from an environmental Arthrobacter ancestor.</title>
        <authorList>
            <person name="Wiens G.D."/>
            <person name="Rockey D.D."/>
            <person name="Wu Z."/>
            <person name="Chang J."/>
            <person name="Levy R."/>
            <person name="Crane S."/>
            <person name="Chen D.S."/>
            <person name="Capri G.R."/>
            <person name="Burnett J.R."/>
            <person name="Sudheesh P.S."/>
            <person name="Schipma M.J."/>
            <person name="Burd H."/>
            <person name="Bhattacharyya A."/>
            <person name="Rhodes L.D."/>
            <person name="Kaul R."/>
            <person name="Strom M.S."/>
        </authorList>
    </citation>
    <scope>NUCLEOTIDE SEQUENCE [LARGE SCALE GENOMIC DNA]</scope>
    <source>
        <strain evidence="2">ATCC 33209 / DSM 20767 / JCM 11484 / NBRC 15589 / NCIMB 2235</strain>
    </source>
</reference>
<dbReference type="KEGG" id="rsa:RSal33209_3313"/>
<evidence type="ECO:0000313" key="2">
    <source>
        <dbReference type="Proteomes" id="UP000002007"/>
    </source>
</evidence>
<proteinExistence type="predicted"/>
<protein>
    <submittedName>
        <fullName evidence="1">Uncharacterized protein</fullName>
    </submittedName>
</protein>
<dbReference type="Proteomes" id="UP000002007">
    <property type="component" value="Chromosome"/>
</dbReference>
<name>A9WV04_RENSM</name>